<dbReference type="PANTHER" id="PTHR43776:SF7">
    <property type="entry name" value="D,D-DIPEPTIDE TRANSPORT ATP-BINDING PROTEIN DDPF-RELATED"/>
    <property type="match status" value="1"/>
</dbReference>
<dbReference type="EMBL" id="WLYK01000001">
    <property type="protein sequence ID" value="MTD12365.1"/>
    <property type="molecule type" value="Genomic_DNA"/>
</dbReference>
<gene>
    <name evidence="7" type="ORF">GIS00_00215</name>
</gene>
<name>A0A7K1FE38_9ACTN</name>
<dbReference type="GO" id="GO:0005524">
    <property type="term" value="F:ATP binding"/>
    <property type="evidence" value="ECO:0007669"/>
    <property type="project" value="UniProtKB-KW"/>
</dbReference>
<evidence type="ECO:0000256" key="2">
    <source>
        <dbReference type="ARBA" id="ARBA00022448"/>
    </source>
</evidence>
<dbReference type="PANTHER" id="PTHR43776">
    <property type="entry name" value="TRANSPORT ATP-BINDING PROTEIN"/>
    <property type="match status" value="1"/>
</dbReference>
<dbReference type="GO" id="GO:0016887">
    <property type="term" value="F:ATP hydrolysis activity"/>
    <property type="evidence" value="ECO:0007669"/>
    <property type="project" value="InterPro"/>
</dbReference>
<evidence type="ECO:0000256" key="1">
    <source>
        <dbReference type="ARBA" id="ARBA00005417"/>
    </source>
</evidence>
<feature type="region of interest" description="Disordered" evidence="5">
    <location>
        <begin position="273"/>
        <end position="293"/>
    </location>
</feature>
<dbReference type="SUPFAM" id="SSF52540">
    <property type="entry name" value="P-loop containing nucleoside triphosphate hydrolases"/>
    <property type="match status" value="1"/>
</dbReference>
<dbReference type="AlphaFoldDB" id="A0A7K1FE38"/>
<evidence type="ECO:0000256" key="3">
    <source>
        <dbReference type="ARBA" id="ARBA00022741"/>
    </source>
</evidence>
<dbReference type="GO" id="GO:0055085">
    <property type="term" value="P:transmembrane transport"/>
    <property type="evidence" value="ECO:0007669"/>
    <property type="project" value="UniProtKB-ARBA"/>
</dbReference>
<evidence type="ECO:0000256" key="4">
    <source>
        <dbReference type="ARBA" id="ARBA00022840"/>
    </source>
</evidence>
<reference evidence="7 8" key="1">
    <citation type="submission" date="2019-11" db="EMBL/GenBank/DDBJ databases">
        <authorList>
            <person name="Jiang L.-Q."/>
        </authorList>
    </citation>
    <scope>NUCLEOTIDE SEQUENCE [LARGE SCALE GENOMIC DNA]</scope>
    <source>
        <strain evidence="7 8">YIM 132087</strain>
    </source>
</reference>
<dbReference type="PROSITE" id="PS00211">
    <property type="entry name" value="ABC_TRANSPORTER_1"/>
    <property type="match status" value="1"/>
</dbReference>
<accession>A0A7K1FE38</accession>
<dbReference type="CDD" id="cd03257">
    <property type="entry name" value="ABC_NikE_OppD_transporters"/>
    <property type="match status" value="1"/>
</dbReference>
<evidence type="ECO:0000313" key="7">
    <source>
        <dbReference type="EMBL" id="MTD12365.1"/>
    </source>
</evidence>
<comment type="caution">
    <text evidence="7">The sequence shown here is derived from an EMBL/GenBank/DDBJ whole genome shotgun (WGS) entry which is preliminary data.</text>
</comment>
<dbReference type="Pfam" id="PF00005">
    <property type="entry name" value="ABC_tran"/>
    <property type="match status" value="1"/>
</dbReference>
<dbReference type="Proteomes" id="UP000460221">
    <property type="component" value="Unassembled WGS sequence"/>
</dbReference>
<comment type="similarity">
    <text evidence="1">Belongs to the ABC transporter superfamily.</text>
</comment>
<keyword evidence="3" id="KW-0547">Nucleotide-binding</keyword>
<keyword evidence="4 7" id="KW-0067">ATP-binding</keyword>
<evidence type="ECO:0000313" key="8">
    <source>
        <dbReference type="Proteomes" id="UP000460221"/>
    </source>
</evidence>
<sequence length="293" mass="31095">MTMTDVAGGAGTGAPVRRAPEQDTSVLEVADLSVTYSSRQVGAVHAVKDVSLTVGAGEIVGVVGESGSGKTTLGMTIAGLVPRTGGGVKVLGRELSGKWTRDQRAEVQVIFQDAVAALDPRQRIGKGLKELRKVHPDRTSWITDEDLMARVGLVPDILNRFPHQISGGQAQRVMVARALLLRPRLLIADEPTSALDVRVQAQVMDLLKGLRDEGLAILFVSHDFGVVTELCDRVHVMFQGEIVEEGVTAAVFHSPEHEYTRRLVAAVPGSSRAAVVDPPSPERPVPAKAGGTG</sequence>
<feature type="region of interest" description="Disordered" evidence="5">
    <location>
        <begin position="1"/>
        <end position="22"/>
    </location>
</feature>
<dbReference type="PROSITE" id="PS50893">
    <property type="entry name" value="ABC_TRANSPORTER_2"/>
    <property type="match status" value="1"/>
</dbReference>
<evidence type="ECO:0000259" key="6">
    <source>
        <dbReference type="PROSITE" id="PS50893"/>
    </source>
</evidence>
<evidence type="ECO:0000256" key="5">
    <source>
        <dbReference type="SAM" id="MobiDB-lite"/>
    </source>
</evidence>
<keyword evidence="2" id="KW-0813">Transport</keyword>
<keyword evidence="8" id="KW-1185">Reference proteome</keyword>
<protein>
    <submittedName>
        <fullName evidence="7">ATP-binding cassette domain-containing protein</fullName>
    </submittedName>
</protein>
<dbReference type="Gene3D" id="3.40.50.300">
    <property type="entry name" value="P-loop containing nucleotide triphosphate hydrolases"/>
    <property type="match status" value="1"/>
</dbReference>
<dbReference type="InterPro" id="IPR050319">
    <property type="entry name" value="ABC_transp_ATP-bind"/>
</dbReference>
<organism evidence="7 8">
    <name type="scientific">Nakamurella alba</name>
    <dbReference type="NCBI Taxonomy" id="2665158"/>
    <lineage>
        <taxon>Bacteria</taxon>
        <taxon>Bacillati</taxon>
        <taxon>Actinomycetota</taxon>
        <taxon>Actinomycetes</taxon>
        <taxon>Nakamurellales</taxon>
        <taxon>Nakamurellaceae</taxon>
        <taxon>Nakamurella</taxon>
    </lineage>
</organism>
<dbReference type="InterPro" id="IPR027417">
    <property type="entry name" value="P-loop_NTPase"/>
</dbReference>
<proteinExistence type="inferred from homology"/>
<feature type="domain" description="ABC transporter" evidence="6">
    <location>
        <begin position="27"/>
        <end position="264"/>
    </location>
</feature>
<dbReference type="InterPro" id="IPR003439">
    <property type="entry name" value="ABC_transporter-like_ATP-bd"/>
</dbReference>
<dbReference type="InterPro" id="IPR017871">
    <property type="entry name" value="ABC_transporter-like_CS"/>
</dbReference>
<dbReference type="InterPro" id="IPR003593">
    <property type="entry name" value="AAA+_ATPase"/>
</dbReference>
<dbReference type="SMART" id="SM00382">
    <property type="entry name" value="AAA"/>
    <property type="match status" value="1"/>
</dbReference>